<evidence type="ECO:0000256" key="8">
    <source>
        <dbReference type="ARBA" id="ARBA00023012"/>
    </source>
</evidence>
<dbReference type="GO" id="GO:0046983">
    <property type="term" value="F:protein dimerization activity"/>
    <property type="evidence" value="ECO:0007669"/>
    <property type="project" value="InterPro"/>
</dbReference>
<evidence type="ECO:0000259" key="10">
    <source>
        <dbReference type="PROSITE" id="PS50109"/>
    </source>
</evidence>
<dbReference type="GO" id="GO:0016020">
    <property type="term" value="C:membrane"/>
    <property type="evidence" value="ECO:0007669"/>
    <property type="project" value="InterPro"/>
</dbReference>
<gene>
    <name evidence="11" type="ORF">GCM10011514_52370</name>
</gene>
<keyword evidence="7" id="KW-0067">ATP-binding</keyword>
<dbReference type="Gene3D" id="1.20.5.1930">
    <property type="match status" value="1"/>
</dbReference>
<evidence type="ECO:0000256" key="1">
    <source>
        <dbReference type="ARBA" id="ARBA00000085"/>
    </source>
</evidence>
<sequence>MYSLAYSNLSVIIANFFYSKPVADEATEKKYLSYLLEGLDLTKKQGDPLLIANMNLSLVVYFLRHKNYEEAKKHGINAFEVTQADTEKYYYQHYGGKWTEGLCLAYLGKTNEGFAIMNQIKAIAQKPRKDGMEKFFQLNNGLTLGNYFLEKKAYQNAVNEAKIAESALKSMKLSTFDYAVNKIFYEAYKNLDKPKEALEYFEKMRAYEEEEHHKEVMGQYLEWQLKYEDEKQKNQIQTLENQQLIQTKNFLLLAGILGLGVIAYVFWSNRKLKKKNQEIQEALLQGQTMERKRMASELHDNISNKILGVKMRVELLENENFTAKERTNFDATLGFIDEVYSDIRLVSHNLLPDELEKQGLKIAIENLIKKLNLIGKTHFEAQIQINHARFSPRLEYEIYSIILELVNNILKHAEAKNAMISIIEEEKHLKVLVVDNGKGFDNQAINFESLGLKNIHSRIESLRGEIKIESNEGTAVQIEIPV</sequence>
<dbReference type="PANTHER" id="PTHR24421">
    <property type="entry name" value="NITRATE/NITRITE SENSOR PROTEIN NARX-RELATED"/>
    <property type="match status" value="1"/>
</dbReference>
<dbReference type="PROSITE" id="PS50109">
    <property type="entry name" value="HIS_KIN"/>
    <property type="match status" value="1"/>
</dbReference>
<dbReference type="Gene3D" id="3.30.565.10">
    <property type="entry name" value="Histidine kinase-like ATPase, C-terminal domain"/>
    <property type="match status" value="1"/>
</dbReference>
<organism evidence="11 12">
    <name type="scientific">Emticicia aquatilis</name>
    <dbReference type="NCBI Taxonomy" id="1537369"/>
    <lineage>
        <taxon>Bacteria</taxon>
        <taxon>Pseudomonadati</taxon>
        <taxon>Bacteroidota</taxon>
        <taxon>Cytophagia</taxon>
        <taxon>Cytophagales</taxon>
        <taxon>Leadbetterellaceae</taxon>
        <taxon>Emticicia</taxon>
    </lineage>
</organism>
<keyword evidence="12" id="KW-1185">Reference proteome</keyword>
<evidence type="ECO:0000256" key="6">
    <source>
        <dbReference type="ARBA" id="ARBA00022777"/>
    </source>
</evidence>
<keyword evidence="4" id="KW-0808">Transferase</keyword>
<feature type="domain" description="Histidine kinase" evidence="10">
    <location>
        <begin position="397"/>
        <end position="482"/>
    </location>
</feature>
<dbReference type="EC" id="2.7.13.3" evidence="2"/>
<reference evidence="11" key="1">
    <citation type="journal article" date="2014" name="Int. J. Syst. Evol. Microbiol.">
        <title>Complete genome sequence of Corynebacterium casei LMG S-19264T (=DSM 44701T), isolated from a smear-ripened cheese.</title>
        <authorList>
            <consortium name="US DOE Joint Genome Institute (JGI-PGF)"/>
            <person name="Walter F."/>
            <person name="Albersmeier A."/>
            <person name="Kalinowski J."/>
            <person name="Ruckert C."/>
        </authorList>
    </citation>
    <scope>NUCLEOTIDE SEQUENCE</scope>
    <source>
        <strain evidence="11">CGMCC 1.15958</strain>
    </source>
</reference>
<keyword evidence="9" id="KW-1133">Transmembrane helix</keyword>
<dbReference type="EMBL" id="BMKK01000018">
    <property type="protein sequence ID" value="GGD81826.1"/>
    <property type="molecule type" value="Genomic_DNA"/>
</dbReference>
<keyword evidence="8" id="KW-0902">Two-component regulatory system</keyword>
<dbReference type="InterPro" id="IPR005467">
    <property type="entry name" value="His_kinase_dom"/>
</dbReference>
<dbReference type="GO" id="GO:0000155">
    <property type="term" value="F:phosphorelay sensor kinase activity"/>
    <property type="evidence" value="ECO:0007669"/>
    <property type="project" value="InterPro"/>
</dbReference>
<evidence type="ECO:0000313" key="11">
    <source>
        <dbReference type="EMBL" id="GGD81826.1"/>
    </source>
</evidence>
<dbReference type="CDD" id="cd16917">
    <property type="entry name" value="HATPase_UhpB-NarQ-NarX-like"/>
    <property type="match status" value="1"/>
</dbReference>
<keyword evidence="3" id="KW-0597">Phosphoprotein</keyword>
<comment type="catalytic activity">
    <reaction evidence="1">
        <text>ATP + protein L-histidine = ADP + protein N-phospho-L-histidine.</text>
        <dbReference type="EC" id="2.7.13.3"/>
    </reaction>
</comment>
<keyword evidence="6" id="KW-0418">Kinase</keyword>
<evidence type="ECO:0000256" key="7">
    <source>
        <dbReference type="ARBA" id="ARBA00022840"/>
    </source>
</evidence>
<evidence type="ECO:0000256" key="5">
    <source>
        <dbReference type="ARBA" id="ARBA00022741"/>
    </source>
</evidence>
<dbReference type="InterPro" id="IPR050482">
    <property type="entry name" value="Sensor_HK_TwoCompSys"/>
</dbReference>
<dbReference type="GO" id="GO:0005524">
    <property type="term" value="F:ATP binding"/>
    <property type="evidence" value="ECO:0007669"/>
    <property type="project" value="UniProtKB-KW"/>
</dbReference>
<dbReference type="PANTHER" id="PTHR24421:SF10">
    <property type="entry name" value="NITRATE_NITRITE SENSOR PROTEIN NARQ"/>
    <property type="match status" value="1"/>
</dbReference>
<evidence type="ECO:0000256" key="2">
    <source>
        <dbReference type="ARBA" id="ARBA00012438"/>
    </source>
</evidence>
<dbReference type="SUPFAM" id="SSF55874">
    <property type="entry name" value="ATPase domain of HSP90 chaperone/DNA topoisomerase II/histidine kinase"/>
    <property type="match status" value="1"/>
</dbReference>
<proteinExistence type="predicted"/>
<dbReference type="Pfam" id="PF07730">
    <property type="entry name" value="HisKA_3"/>
    <property type="match status" value="1"/>
</dbReference>
<dbReference type="SMART" id="SM00387">
    <property type="entry name" value="HATPase_c"/>
    <property type="match status" value="1"/>
</dbReference>
<evidence type="ECO:0000313" key="12">
    <source>
        <dbReference type="Proteomes" id="UP000609064"/>
    </source>
</evidence>
<protein>
    <recommendedName>
        <fullName evidence="2">histidine kinase</fullName>
        <ecNumber evidence="2">2.7.13.3</ecNumber>
    </recommendedName>
</protein>
<evidence type="ECO:0000256" key="3">
    <source>
        <dbReference type="ARBA" id="ARBA00022553"/>
    </source>
</evidence>
<keyword evidence="9" id="KW-0812">Transmembrane</keyword>
<dbReference type="InterPro" id="IPR011712">
    <property type="entry name" value="Sig_transdc_His_kin_sub3_dim/P"/>
</dbReference>
<evidence type="ECO:0000256" key="9">
    <source>
        <dbReference type="SAM" id="Phobius"/>
    </source>
</evidence>
<reference evidence="11" key="2">
    <citation type="submission" date="2020-09" db="EMBL/GenBank/DDBJ databases">
        <authorList>
            <person name="Sun Q."/>
            <person name="Zhou Y."/>
        </authorList>
    </citation>
    <scope>NUCLEOTIDE SEQUENCE</scope>
    <source>
        <strain evidence="11">CGMCC 1.15958</strain>
    </source>
</reference>
<comment type="caution">
    <text evidence="11">The sequence shown here is derived from an EMBL/GenBank/DDBJ whole genome shotgun (WGS) entry which is preliminary data.</text>
</comment>
<accession>A0A916Z8K7</accession>
<dbReference type="Pfam" id="PF02518">
    <property type="entry name" value="HATPase_c"/>
    <property type="match status" value="1"/>
</dbReference>
<dbReference type="InterPro" id="IPR036890">
    <property type="entry name" value="HATPase_C_sf"/>
</dbReference>
<dbReference type="InterPro" id="IPR003594">
    <property type="entry name" value="HATPase_dom"/>
</dbReference>
<dbReference type="Proteomes" id="UP000609064">
    <property type="component" value="Unassembled WGS sequence"/>
</dbReference>
<evidence type="ECO:0000256" key="4">
    <source>
        <dbReference type="ARBA" id="ARBA00022679"/>
    </source>
</evidence>
<feature type="transmembrane region" description="Helical" evidence="9">
    <location>
        <begin position="250"/>
        <end position="267"/>
    </location>
</feature>
<name>A0A916Z8K7_9BACT</name>
<keyword evidence="9" id="KW-0472">Membrane</keyword>
<keyword evidence="5" id="KW-0547">Nucleotide-binding</keyword>
<dbReference type="AlphaFoldDB" id="A0A916Z8K7"/>